<name>A0ABQ2B9D4_9MICO</name>
<sequence length="96" mass="10073">MDRPAHDAPLDGNAVAGLLGEAFAFETTLALVRCATCGRTDVVARARAHVSAMGAIVRCDGCDAVLLVVVERPDGTLVSTRGAAWLRAPRPADRPY</sequence>
<dbReference type="Proteomes" id="UP000632535">
    <property type="component" value="Unassembled WGS sequence"/>
</dbReference>
<accession>A0ABQ2B9D4</accession>
<gene>
    <name evidence="1" type="ORF">GCM10007368_34610</name>
</gene>
<dbReference type="InterPro" id="IPR045423">
    <property type="entry name" value="DUF6510"/>
</dbReference>
<proteinExistence type="predicted"/>
<organism evidence="1 2">
    <name type="scientific">Isoptericola cucumis</name>
    <dbReference type="NCBI Taxonomy" id="1776856"/>
    <lineage>
        <taxon>Bacteria</taxon>
        <taxon>Bacillati</taxon>
        <taxon>Actinomycetota</taxon>
        <taxon>Actinomycetes</taxon>
        <taxon>Micrococcales</taxon>
        <taxon>Promicromonosporaceae</taxon>
        <taxon>Isoptericola</taxon>
    </lineage>
</organism>
<protein>
    <submittedName>
        <fullName evidence="1">Uncharacterized protein</fullName>
    </submittedName>
</protein>
<comment type="caution">
    <text evidence="1">The sequence shown here is derived from an EMBL/GenBank/DDBJ whole genome shotgun (WGS) entry which is preliminary data.</text>
</comment>
<keyword evidence="2" id="KW-1185">Reference proteome</keyword>
<dbReference type="RefSeq" id="WP_188524970.1">
    <property type="nucleotide sequence ID" value="NZ_BMDG01000013.1"/>
</dbReference>
<evidence type="ECO:0000313" key="2">
    <source>
        <dbReference type="Proteomes" id="UP000632535"/>
    </source>
</evidence>
<dbReference type="Pfam" id="PF20120">
    <property type="entry name" value="DUF6510"/>
    <property type="match status" value="1"/>
</dbReference>
<reference evidence="2" key="1">
    <citation type="journal article" date="2019" name="Int. J. Syst. Evol. Microbiol.">
        <title>The Global Catalogue of Microorganisms (GCM) 10K type strain sequencing project: providing services to taxonomists for standard genome sequencing and annotation.</title>
        <authorList>
            <consortium name="The Broad Institute Genomics Platform"/>
            <consortium name="The Broad Institute Genome Sequencing Center for Infectious Disease"/>
            <person name="Wu L."/>
            <person name="Ma J."/>
        </authorList>
    </citation>
    <scope>NUCLEOTIDE SEQUENCE [LARGE SCALE GENOMIC DNA]</scope>
    <source>
        <strain evidence="2">CCM 8653</strain>
    </source>
</reference>
<dbReference type="EMBL" id="BMDG01000013">
    <property type="protein sequence ID" value="GGI11117.1"/>
    <property type="molecule type" value="Genomic_DNA"/>
</dbReference>
<evidence type="ECO:0000313" key="1">
    <source>
        <dbReference type="EMBL" id="GGI11117.1"/>
    </source>
</evidence>